<feature type="compositionally biased region" description="Polar residues" evidence="1">
    <location>
        <begin position="248"/>
        <end position="268"/>
    </location>
</feature>
<proteinExistence type="predicted"/>
<accession>A0A699H7W5</accession>
<evidence type="ECO:0000256" key="1">
    <source>
        <dbReference type="SAM" id="MobiDB-lite"/>
    </source>
</evidence>
<dbReference type="EMBL" id="BKCJ010116789">
    <property type="protein sequence ID" value="GEX57880.1"/>
    <property type="molecule type" value="Genomic_DNA"/>
</dbReference>
<organism evidence="2">
    <name type="scientific">Tanacetum cinerariifolium</name>
    <name type="common">Dalmatian daisy</name>
    <name type="synonym">Chrysanthemum cinerariifolium</name>
    <dbReference type="NCBI Taxonomy" id="118510"/>
    <lineage>
        <taxon>Eukaryota</taxon>
        <taxon>Viridiplantae</taxon>
        <taxon>Streptophyta</taxon>
        <taxon>Embryophyta</taxon>
        <taxon>Tracheophyta</taxon>
        <taxon>Spermatophyta</taxon>
        <taxon>Magnoliopsida</taxon>
        <taxon>eudicotyledons</taxon>
        <taxon>Gunneridae</taxon>
        <taxon>Pentapetalae</taxon>
        <taxon>asterids</taxon>
        <taxon>campanulids</taxon>
        <taxon>Asterales</taxon>
        <taxon>Asteraceae</taxon>
        <taxon>Asteroideae</taxon>
        <taxon>Anthemideae</taxon>
        <taxon>Anthemidinae</taxon>
        <taxon>Tanacetum</taxon>
    </lineage>
</organism>
<name>A0A699H7W5_TANCI</name>
<dbReference type="AlphaFoldDB" id="A0A699H7W5"/>
<protein>
    <submittedName>
        <fullName evidence="2">Retrovirus-related Pol polyprotein from transposon TNT 1-94</fullName>
    </submittedName>
</protein>
<evidence type="ECO:0000313" key="2">
    <source>
        <dbReference type="EMBL" id="GEX57880.1"/>
    </source>
</evidence>
<reference evidence="2" key="1">
    <citation type="journal article" date="2019" name="Sci. Rep.">
        <title>Draft genome of Tanacetum cinerariifolium, the natural source of mosquito coil.</title>
        <authorList>
            <person name="Yamashiro T."/>
            <person name="Shiraishi A."/>
            <person name="Satake H."/>
            <person name="Nakayama K."/>
        </authorList>
    </citation>
    <scope>NUCLEOTIDE SEQUENCE</scope>
</reference>
<comment type="caution">
    <text evidence="2">The sequence shown here is derived from an EMBL/GenBank/DDBJ whole genome shotgun (WGS) entry which is preliminary data.</text>
</comment>
<gene>
    <name evidence="2" type="ORF">Tci_329855</name>
</gene>
<feature type="region of interest" description="Disordered" evidence="1">
    <location>
        <begin position="46"/>
        <end position="71"/>
    </location>
</feature>
<sequence length="268" mass="30134">MALADDELTIGKSDAQNGKWVDITIHHKKDSEAEFLTPLPPLKNLQGASPSSEVMPLSFQPHSPKERPGLGHNRVIHIRGGVLAESSQSNESSIGIKCNTCGSTIHFTSDQNKFDQFKRVSPMSINHEKYTLVIVDEYSRYPPDEFLYEDDPSRQYQVDSNILYYVILHGQSLTKLTQENHVPEVIVSNEHNVPLTEDIDDPLDLINTEGTHEQNVEEDQMIIQPTDVPSRNKFEVSRSITEPLVPDVTQSHIPNQPLTSSHPAPQDR</sequence>
<feature type="region of interest" description="Disordered" evidence="1">
    <location>
        <begin position="243"/>
        <end position="268"/>
    </location>
</feature>